<dbReference type="SUPFAM" id="SSF56553">
    <property type="entry name" value="Insert subdomain of RNA polymerase alpha subunit"/>
    <property type="match status" value="1"/>
</dbReference>
<dbReference type="GO" id="GO:0006351">
    <property type="term" value="P:DNA-templated transcription"/>
    <property type="evidence" value="ECO:0007669"/>
    <property type="project" value="UniProtKB-UniRule"/>
</dbReference>
<evidence type="ECO:0000256" key="4">
    <source>
        <dbReference type="ARBA" id="ARBA00022478"/>
    </source>
</evidence>
<evidence type="ECO:0000256" key="7">
    <source>
        <dbReference type="ARBA" id="ARBA00023163"/>
    </source>
</evidence>
<dbReference type="NCBIfam" id="TIGR02027">
    <property type="entry name" value="rpoA"/>
    <property type="match status" value="1"/>
</dbReference>
<evidence type="ECO:0000256" key="5">
    <source>
        <dbReference type="ARBA" id="ARBA00022679"/>
    </source>
</evidence>
<dbReference type="FunFam" id="2.170.120.12:FF:000001">
    <property type="entry name" value="DNA-directed RNA polymerase subunit alpha"/>
    <property type="match status" value="1"/>
</dbReference>
<dbReference type="NCBIfam" id="NF003513">
    <property type="entry name" value="PRK05182.1-2"/>
    <property type="match status" value="1"/>
</dbReference>
<dbReference type="InterPro" id="IPR036643">
    <property type="entry name" value="RNApol_insert_sf"/>
</dbReference>
<dbReference type="InterPro" id="IPR036603">
    <property type="entry name" value="RBP11-like"/>
</dbReference>
<dbReference type="GO" id="GO:0003899">
    <property type="term" value="F:DNA-directed RNA polymerase activity"/>
    <property type="evidence" value="ECO:0007669"/>
    <property type="project" value="UniProtKB-UniRule"/>
</dbReference>
<dbReference type="AlphaFoldDB" id="A0A9D1D2R4"/>
<dbReference type="Pfam" id="PF01000">
    <property type="entry name" value="RNA_pol_A_bac"/>
    <property type="match status" value="1"/>
</dbReference>
<dbReference type="NCBIfam" id="NF003519">
    <property type="entry name" value="PRK05182.2-5"/>
    <property type="match status" value="1"/>
</dbReference>
<feature type="region of interest" description="Alpha C-terminal domain (alpha-CTD)" evidence="11">
    <location>
        <begin position="254"/>
        <end position="317"/>
    </location>
</feature>
<dbReference type="Gene3D" id="2.170.120.12">
    <property type="entry name" value="DNA-directed RNA polymerase, insert domain"/>
    <property type="match status" value="1"/>
</dbReference>
<comment type="caution">
    <text evidence="14">The sequence shown here is derived from an EMBL/GenBank/DDBJ whole genome shotgun (WGS) entry which is preliminary data.</text>
</comment>
<feature type="region of interest" description="Alpha N-terminal domain (alpha-NTD)" evidence="11">
    <location>
        <begin position="1"/>
        <end position="231"/>
    </location>
</feature>
<evidence type="ECO:0000313" key="15">
    <source>
        <dbReference type="Proteomes" id="UP000824261"/>
    </source>
</evidence>
<dbReference type="CDD" id="cd06928">
    <property type="entry name" value="RNAP_alpha_NTD"/>
    <property type="match status" value="1"/>
</dbReference>
<dbReference type="SUPFAM" id="SSF55257">
    <property type="entry name" value="RBP11-like subunits of RNA polymerase"/>
    <property type="match status" value="1"/>
</dbReference>
<dbReference type="SUPFAM" id="SSF47789">
    <property type="entry name" value="C-terminal domain of RNA polymerase alpha subunit"/>
    <property type="match status" value="1"/>
</dbReference>
<dbReference type="InterPro" id="IPR011260">
    <property type="entry name" value="RNAP_asu_C"/>
</dbReference>
<comment type="subunit">
    <text evidence="11">Homodimer. The RNAP catalytic core consists of 2 alpha, 1 beta, 1 beta' and 1 omega subunit. When a sigma factor is associated with the core the holoenzyme is formed, which can initiate transcription.</text>
</comment>
<feature type="domain" description="DNA-directed RNA polymerase RpoA/D/Rpb3-type" evidence="13">
    <location>
        <begin position="18"/>
        <end position="227"/>
    </location>
</feature>
<name>A0A9D1D2R4_9ACTN</name>
<gene>
    <name evidence="11" type="primary">rpoA</name>
    <name evidence="14" type="ORF">IAA69_03960</name>
</gene>
<evidence type="ECO:0000256" key="3">
    <source>
        <dbReference type="ARBA" id="ARBA00015972"/>
    </source>
</evidence>
<accession>A0A9D1D2R4</accession>
<dbReference type="EC" id="2.7.7.6" evidence="2 11"/>
<reference evidence="14" key="1">
    <citation type="submission" date="2020-10" db="EMBL/GenBank/DDBJ databases">
        <authorList>
            <person name="Gilroy R."/>
        </authorList>
    </citation>
    <scope>NUCLEOTIDE SEQUENCE</scope>
    <source>
        <strain evidence="14">ChiGjej1B1-2707</strain>
    </source>
</reference>
<keyword evidence="6 11" id="KW-0548">Nucleotidyltransferase</keyword>
<evidence type="ECO:0000313" key="14">
    <source>
        <dbReference type="EMBL" id="HIR01399.1"/>
    </source>
</evidence>
<dbReference type="EMBL" id="DVGB01000047">
    <property type="protein sequence ID" value="HIR01399.1"/>
    <property type="molecule type" value="Genomic_DNA"/>
</dbReference>
<organism evidence="14 15">
    <name type="scientific">Candidatus Aveggerthella stercoripullorum</name>
    <dbReference type="NCBI Taxonomy" id="2840688"/>
    <lineage>
        <taxon>Bacteria</taxon>
        <taxon>Bacillati</taxon>
        <taxon>Actinomycetota</taxon>
        <taxon>Coriobacteriia</taxon>
        <taxon>Eggerthellales</taxon>
        <taxon>Eggerthellaceae</taxon>
        <taxon>Eggerthellaceae incertae sedis</taxon>
        <taxon>Candidatus Aveggerthella</taxon>
    </lineage>
</organism>
<evidence type="ECO:0000259" key="13">
    <source>
        <dbReference type="SMART" id="SM00662"/>
    </source>
</evidence>
<evidence type="ECO:0000256" key="6">
    <source>
        <dbReference type="ARBA" id="ARBA00022695"/>
    </source>
</evidence>
<dbReference type="Pfam" id="PF01193">
    <property type="entry name" value="RNA_pol_L"/>
    <property type="match status" value="1"/>
</dbReference>
<dbReference type="GO" id="GO:0000428">
    <property type="term" value="C:DNA-directed RNA polymerase complex"/>
    <property type="evidence" value="ECO:0007669"/>
    <property type="project" value="UniProtKB-KW"/>
</dbReference>
<evidence type="ECO:0000256" key="10">
    <source>
        <dbReference type="ARBA" id="ARBA00048552"/>
    </source>
</evidence>
<dbReference type="SMART" id="SM00662">
    <property type="entry name" value="RPOLD"/>
    <property type="match status" value="1"/>
</dbReference>
<reference evidence="14" key="2">
    <citation type="journal article" date="2021" name="PeerJ">
        <title>Extensive microbial diversity within the chicken gut microbiome revealed by metagenomics and culture.</title>
        <authorList>
            <person name="Gilroy R."/>
            <person name="Ravi A."/>
            <person name="Getino M."/>
            <person name="Pursley I."/>
            <person name="Horton D.L."/>
            <person name="Alikhan N.F."/>
            <person name="Baker D."/>
            <person name="Gharbi K."/>
            <person name="Hall N."/>
            <person name="Watson M."/>
            <person name="Adriaenssens E.M."/>
            <person name="Foster-Nyarko E."/>
            <person name="Jarju S."/>
            <person name="Secka A."/>
            <person name="Antonio M."/>
            <person name="Oren A."/>
            <person name="Chaudhuri R.R."/>
            <person name="La Ragione R."/>
            <person name="Hildebrand F."/>
            <person name="Pallen M.J."/>
        </authorList>
    </citation>
    <scope>NUCLEOTIDE SEQUENCE</scope>
    <source>
        <strain evidence="14">ChiGjej1B1-2707</strain>
    </source>
</reference>
<dbReference type="GO" id="GO:0003677">
    <property type="term" value="F:DNA binding"/>
    <property type="evidence" value="ECO:0007669"/>
    <property type="project" value="UniProtKB-UniRule"/>
</dbReference>
<dbReference type="InterPro" id="IPR011263">
    <property type="entry name" value="DNA-dir_RNA_pol_RpoA/D/Rpb3"/>
</dbReference>
<comment type="catalytic activity">
    <reaction evidence="10 11">
        <text>RNA(n) + a ribonucleoside 5'-triphosphate = RNA(n+1) + diphosphate</text>
        <dbReference type="Rhea" id="RHEA:21248"/>
        <dbReference type="Rhea" id="RHEA-COMP:14527"/>
        <dbReference type="Rhea" id="RHEA-COMP:17342"/>
        <dbReference type="ChEBI" id="CHEBI:33019"/>
        <dbReference type="ChEBI" id="CHEBI:61557"/>
        <dbReference type="ChEBI" id="CHEBI:140395"/>
        <dbReference type="EC" id="2.7.7.6"/>
    </reaction>
</comment>
<keyword evidence="7 11" id="KW-0804">Transcription</keyword>
<evidence type="ECO:0000256" key="1">
    <source>
        <dbReference type="ARBA" id="ARBA00007123"/>
    </source>
</evidence>
<dbReference type="Proteomes" id="UP000824261">
    <property type="component" value="Unassembled WGS sequence"/>
</dbReference>
<keyword evidence="5 11" id="KW-0808">Transferase</keyword>
<comment type="domain">
    <text evidence="11">The N-terminal domain is essential for RNAP assembly and basal transcription, whereas the C-terminal domain is involved in interaction with transcriptional regulators and with upstream promoter elements.</text>
</comment>
<dbReference type="GO" id="GO:0046983">
    <property type="term" value="F:protein dimerization activity"/>
    <property type="evidence" value="ECO:0007669"/>
    <property type="project" value="InterPro"/>
</dbReference>
<dbReference type="GO" id="GO:0005737">
    <property type="term" value="C:cytoplasm"/>
    <property type="evidence" value="ECO:0007669"/>
    <property type="project" value="UniProtKB-ARBA"/>
</dbReference>
<evidence type="ECO:0000256" key="12">
    <source>
        <dbReference type="SAM" id="MobiDB-lite"/>
    </source>
</evidence>
<dbReference type="Gene3D" id="1.10.150.20">
    <property type="entry name" value="5' to 3' exonuclease, C-terminal subdomain"/>
    <property type="match status" value="1"/>
</dbReference>
<dbReference type="InterPro" id="IPR011262">
    <property type="entry name" value="DNA-dir_RNA_pol_insert"/>
</dbReference>
<feature type="region of interest" description="Disordered" evidence="12">
    <location>
        <begin position="229"/>
        <end position="249"/>
    </location>
</feature>
<protein>
    <recommendedName>
        <fullName evidence="3 11">DNA-directed RNA polymerase subunit alpha</fullName>
        <shortName evidence="11">RNAP subunit alpha</shortName>
        <ecNumber evidence="2 11">2.7.7.6</ecNumber>
    </recommendedName>
    <alternativeName>
        <fullName evidence="9 11">RNA polymerase subunit alpha</fullName>
    </alternativeName>
    <alternativeName>
        <fullName evidence="8 11">Transcriptase subunit alpha</fullName>
    </alternativeName>
</protein>
<sequence length="317" mass="34643">MTEFMRPTVTTEEVNDTVARYIVEPLERGYGYTLGNCMRRVLLSSLDGAKATAIQIEGVQHEFTTAEGVIEDITDIVLNVKGLVFSALNDSIVEATAHVSAEGPCTVTGADLEVPTEFTLINPEHVIATVADGGQLDMTIRIGVGRGYVSAERNKRTEDPIGVIHVDSLFSPVRRCTLNVTDTRVGQRTDYDKLVLEVETDGSIAPTEAVTRAANIINQYMGAFLSLGEGDSSDEESEAPSIFAPEGQESNAELDKQIEDLDLSVRSYNCLKRAGIHSVRQLVEYSENDLLNIRNFGAKSIEEVKDKLISMDLNLKV</sequence>
<dbReference type="Gene3D" id="3.30.1360.10">
    <property type="entry name" value="RNA polymerase, RBP11-like subunit"/>
    <property type="match status" value="1"/>
</dbReference>
<dbReference type="HAMAP" id="MF_00059">
    <property type="entry name" value="RNApol_bact_RpoA"/>
    <property type="match status" value="1"/>
</dbReference>
<comment type="similarity">
    <text evidence="1 11">Belongs to the RNA polymerase alpha chain family.</text>
</comment>
<dbReference type="Pfam" id="PF03118">
    <property type="entry name" value="RNA_pol_A_CTD"/>
    <property type="match status" value="1"/>
</dbReference>
<evidence type="ECO:0000256" key="11">
    <source>
        <dbReference type="HAMAP-Rule" id="MF_00059"/>
    </source>
</evidence>
<evidence type="ECO:0000256" key="2">
    <source>
        <dbReference type="ARBA" id="ARBA00012418"/>
    </source>
</evidence>
<proteinExistence type="inferred from homology"/>
<comment type="function">
    <text evidence="11">DNA-dependent RNA polymerase catalyzes the transcription of DNA into RNA using the four ribonucleoside triphosphates as substrates.</text>
</comment>
<evidence type="ECO:0000256" key="9">
    <source>
        <dbReference type="ARBA" id="ARBA00033070"/>
    </source>
</evidence>
<dbReference type="InterPro" id="IPR011773">
    <property type="entry name" value="DNA-dir_RpoA"/>
</dbReference>
<evidence type="ECO:0000256" key="8">
    <source>
        <dbReference type="ARBA" id="ARBA00032524"/>
    </source>
</evidence>
<keyword evidence="4 11" id="KW-0240">DNA-directed RNA polymerase</keyword>